<feature type="transmembrane region" description="Helical" evidence="8">
    <location>
        <begin position="143"/>
        <end position="164"/>
    </location>
</feature>
<evidence type="ECO:0000313" key="11">
    <source>
        <dbReference type="Proteomes" id="UP000659496"/>
    </source>
</evidence>
<feature type="transmembrane region" description="Helical" evidence="8">
    <location>
        <begin position="170"/>
        <end position="190"/>
    </location>
</feature>
<comment type="subcellular location">
    <subcellularLocation>
        <location evidence="1">Cell membrane</location>
        <topology evidence="1">Multi-pass membrane protein</topology>
    </subcellularLocation>
</comment>
<feature type="transmembrane region" description="Helical" evidence="8">
    <location>
        <begin position="114"/>
        <end position="136"/>
    </location>
</feature>
<dbReference type="NCBIfam" id="TIGR00711">
    <property type="entry name" value="efflux_EmrB"/>
    <property type="match status" value="1"/>
</dbReference>
<keyword evidence="4" id="KW-1003">Cell membrane</keyword>
<sequence>METNEHIKKMQDKPPYGIIAILFIGAFVAILNNTLLNIALPTIMDEFKITPSQVQWLTTGYMLVGGIMMPASAFFILKFKNRQLFLTAMALFSAGTFLAIVTPSFSLLVAARMIQASGAALLMPLLMNVMLVAFPIEKRGQALGYFGLVMFTAPAIGPTLSGFVVEHYSWRALFIIVLPIALFTMVYAFFKLHNITPNKPVKVDVFSIVLSSIGFGGLLYGFSSAGSKGWTAIEVYGTIIIGAIGLVLFVTRQLRKKDPMLDFKIYKHPMFALSSIISVVVSVAMFSGMILTPLYVQSVRHISPLDSGLLMLPGAVLMGIMSPITGKLFDKYGPKGLAITGLTITMLTTYMLSQLTMDTGYFELMAIYTARMFGLSMVTMPIMTNGMNQLPMVSNPHGTAMNSTVQQVSGAIGSAILLTLMTKRAESTGAEIAANAATSGKLPTDASGLAEFKVQVAQQAQLDGINHAFFISTIIAGVALVLTLFIRRVLPPKLENPMNPVMPAETKTNSDNV</sequence>
<proteinExistence type="inferred from homology"/>
<gene>
    <name evidence="10" type="ORF">H9659_10210</name>
</gene>
<dbReference type="PROSITE" id="PS50850">
    <property type="entry name" value="MFS"/>
    <property type="match status" value="1"/>
</dbReference>
<comment type="similarity">
    <text evidence="2">Belongs to the major facilitator superfamily. EmrB family.</text>
</comment>
<evidence type="ECO:0000256" key="8">
    <source>
        <dbReference type="SAM" id="Phobius"/>
    </source>
</evidence>
<evidence type="ECO:0000256" key="1">
    <source>
        <dbReference type="ARBA" id="ARBA00004651"/>
    </source>
</evidence>
<evidence type="ECO:0000256" key="6">
    <source>
        <dbReference type="ARBA" id="ARBA00022989"/>
    </source>
</evidence>
<evidence type="ECO:0000256" key="5">
    <source>
        <dbReference type="ARBA" id="ARBA00022692"/>
    </source>
</evidence>
<evidence type="ECO:0000313" key="10">
    <source>
        <dbReference type="EMBL" id="MBD7908702.1"/>
    </source>
</evidence>
<reference evidence="10 11" key="1">
    <citation type="submission" date="2020-08" db="EMBL/GenBank/DDBJ databases">
        <title>A Genomic Blueprint of the Chicken Gut Microbiome.</title>
        <authorList>
            <person name="Gilroy R."/>
            <person name="Ravi A."/>
            <person name="Getino M."/>
            <person name="Pursley I."/>
            <person name="Horton D.L."/>
            <person name="Alikhan N.-F."/>
            <person name="Baker D."/>
            <person name="Gharbi K."/>
            <person name="Hall N."/>
            <person name="Watson M."/>
            <person name="Adriaenssens E.M."/>
            <person name="Foster-Nyarko E."/>
            <person name="Jarju S."/>
            <person name="Secka A."/>
            <person name="Antonio M."/>
            <person name="Oren A."/>
            <person name="Chaudhuri R."/>
            <person name="La Ragione R.M."/>
            <person name="Hildebrand F."/>
            <person name="Pallen M.J."/>
        </authorList>
    </citation>
    <scope>NUCLEOTIDE SEQUENCE [LARGE SCALE GENOMIC DNA]</scope>
    <source>
        <strain evidence="10 11">Sa3CUA8</strain>
    </source>
</reference>
<dbReference type="SUPFAM" id="SSF103473">
    <property type="entry name" value="MFS general substrate transporter"/>
    <property type="match status" value="1"/>
</dbReference>
<keyword evidence="11" id="KW-1185">Reference proteome</keyword>
<feature type="transmembrane region" description="Helical" evidence="8">
    <location>
        <begin position="336"/>
        <end position="353"/>
    </location>
</feature>
<dbReference type="PRINTS" id="PR01036">
    <property type="entry name" value="TCRTETB"/>
</dbReference>
<dbReference type="CDD" id="cd17503">
    <property type="entry name" value="MFS_LmrB_MDR_like"/>
    <property type="match status" value="1"/>
</dbReference>
<keyword evidence="7 8" id="KW-0472">Membrane</keyword>
<dbReference type="InterPro" id="IPR011701">
    <property type="entry name" value="MFS"/>
</dbReference>
<dbReference type="PANTHER" id="PTHR42718">
    <property type="entry name" value="MAJOR FACILITATOR SUPERFAMILY MULTIDRUG TRANSPORTER MFSC"/>
    <property type="match status" value="1"/>
</dbReference>
<dbReference type="Gene3D" id="1.20.1250.20">
    <property type="entry name" value="MFS general substrate transporter like domains"/>
    <property type="match status" value="1"/>
</dbReference>
<feature type="transmembrane region" description="Helical" evidence="8">
    <location>
        <begin position="365"/>
        <end position="383"/>
    </location>
</feature>
<protein>
    <submittedName>
        <fullName evidence="10">DHA2 family efflux MFS transporter permease subunit</fullName>
    </submittedName>
</protein>
<feature type="transmembrane region" description="Helical" evidence="8">
    <location>
        <begin position="229"/>
        <end position="250"/>
    </location>
</feature>
<feature type="transmembrane region" description="Helical" evidence="8">
    <location>
        <begin position="84"/>
        <end position="108"/>
    </location>
</feature>
<comment type="caution">
    <text evidence="10">The sequence shown here is derived from an EMBL/GenBank/DDBJ whole genome shotgun (WGS) entry which is preliminary data.</text>
</comment>
<organism evidence="10 11">
    <name type="scientific">Sporosarcina gallistercoris</name>
    <dbReference type="NCBI Taxonomy" id="2762245"/>
    <lineage>
        <taxon>Bacteria</taxon>
        <taxon>Bacillati</taxon>
        <taxon>Bacillota</taxon>
        <taxon>Bacilli</taxon>
        <taxon>Bacillales</taxon>
        <taxon>Caryophanaceae</taxon>
        <taxon>Sporosarcina</taxon>
    </lineage>
</organism>
<dbReference type="Gene3D" id="1.20.1720.10">
    <property type="entry name" value="Multidrug resistance protein D"/>
    <property type="match status" value="1"/>
</dbReference>
<feature type="transmembrane region" description="Helical" evidence="8">
    <location>
        <begin position="202"/>
        <end position="223"/>
    </location>
</feature>
<dbReference type="Pfam" id="PF07690">
    <property type="entry name" value="MFS_1"/>
    <property type="match status" value="1"/>
</dbReference>
<evidence type="ECO:0000256" key="7">
    <source>
        <dbReference type="ARBA" id="ARBA00023136"/>
    </source>
</evidence>
<accession>A0ABR8PKK3</accession>
<dbReference type="PANTHER" id="PTHR42718:SF9">
    <property type="entry name" value="MAJOR FACILITATOR SUPERFAMILY MULTIDRUG TRANSPORTER MFSC"/>
    <property type="match status" value="1"/>
</dbReference>
<dbReference type="RefSeq" id="WP_191690118.1">
    <property type="nucleotide sequence ID" value="NZ_JACSQY010000007.1"/>
</dbReference>
<keyword evidence="3" id="KW-0813">Transport</keyword>
<feature type="transmembrane region" description="Helical" evidence="8">
    <location>
        <begin position="308"/>
        <end position="329"/>
    </location>
</feature>
<name>A0ABR8PKK3_9BACL</name>
<feature type="transmembrane region" description="Helical" evidence="8">
    <location>
        <begin position="16"/>
        <end position="36"/>
    </location>
</feature>
<keyword evidence="5 8" id="KW-0812">Transmembrane</keyword>
<dbReference type="InterPro" id="IPR036259">
    <property type="entry name" value="MFS_trans_sf"/>
</dbReference>
<dbReference type="InterPro" id="IPR004638">
    <property type="entry name" value="EmrB-like"/>
</dbReference>
<keyword evidence="6 8" id="KW-1133">Transmembrane helix</keyword>
<dbReference type="InterPro" id="IPR020846">
    <property type="entry name" value="MFS_dom"/>
</dbReference>
<evidence type="ECO:0000256" key="3">
    <source>
        <dbReference type="ARBA" id="ARBA00022448"/>
    </source>
</evidence>
<evidence type="ECO:0000256" key="2">
    <source>
        <dbReference type="ARBA" id="ARBA00008537"/>
    </source>
</evidence>
<dbReference type="Proteomes" id="UP000659496">
    <property type="component" value="Unassembled WGS sequence"/>
</dbReference>
<feature type="transmembrane region" description="Helical" evidence="8">
    <location>
        <begin position="56"/>
        <end position="77"/>
    </location>
</feature>
<feature type="transmembrane region" description="Helical" evidence="8">
    <location>
        <begin position="271"/>
        <end position="296"/>
    </location>
</feature>
<evidence type="ECO:0000256" key="4">
    <source>
        <dbReference type="ARBA" id="ARBA00022475"/>
    </source>
</evidence>
<feature type="domain" description="Major facilitator superfamily (MFS) profile" evidence="9">
    <location>
        <begin position="18"/>
        <end position="491"/>
    </location>
</feature>
<feature type="transmembrane region" description="Helical" evidence="8">
    <location>
        <begin position="468"/>
        <end position="490"/>
    </location>
</feature>
<evidence type="ECO:0000259" key="9">
    <source>
        <dbReference type="PROSITE" id="PS50850"/>
    </source>
</evidence>
<dbReference type="EMBL" id="JACSQY010000007">
    <property type="protein sequence ID" value="MBD7908702.1"/>
    <property type="molecule type" value="Genomic_DNA"/>
</dbReference>